<evidence type="ECO:0000256" key="4">
    <source>
        <dbReference type="PROSITE-ProRule" id="PRU00023"/>
    </source>
</evidence>
<dbReference type="InterPro" id="IPR002110">
    <property type="entry name" value="Ankyrin_rpt"/>
</dbReference>
<evidence type="ECO:0000313" key="6">
    <source>
        <dbReference type="Ensembl" id="ENSCCRP00020056786.1"/>
    </source>
</evidence>
<evidence type="ECO:0000259" key="5">
    <source>
        <dbReference type="Pfam" id="PF07525"/>
    </source>
</evidence>
<evidence type="ECO:0000256" key="2">
    <source>
        <dbReference type="ARBA" id="ARBA00022737"/>
    </source>
</evidence>
<reference evidence="6" key="1">
    <citation type="submission" date="2025-08" db="UniProtKB">
        <authorList>
            <consortium name="Ensembl"/>
        </authorList>
    </citation>
    <scope>IDENTIFICATION</scope>
</reference>
<keyword evidence="2" id="KW-0677">Repeat</keyword>
<comment type="pathway">
    <text evidence="1">Protein modification; protein ubiquitination.</text>
</comment>
<dbReference type="PROSITE" id="PS50297">
    <property type="entry name" value="ANK_REP_REGION"/>
    <property type="match status" value="2"/>
</dbReference>
<dbReference type="Pfam" id="PF07525">
    <property type="entry name" value="SOCS_box"/>
    <property type="match status" value="1"/>
</dbReference>
<proteinExistence type="predicted"/>
<dbReference type="SMART" id="SM00248">
    <property type="entry name" value="ANK"/>
    <property type="match status" value="5"/>
</dbReference>
<feature type="domain" description="SOCS box" evidence="5">
    <location>
        <begin position="265"/>
        <end position="294"/>
    </location>
</feature>
<evidence type="ECO:0000256" key="3">
    <source>
        <dbReference type="ARBA" id="ARBA00023043"/>
    </source>
</evidence>
<feature type="repeat" description="ANK" evidence="4">
    <location>
        <begin position="87"/>
        <end position="116"/>
    </location>
</feature>
<organism evidence="6 7">
    <name type="scientific">Cyprinus carpio</name>
    <name type="common">Common carp</name>
    <dbReference type="NCBI Taxonomy" id="7962"/>
    <lineage>
        <taxon>Eukaryota</taxon>
        <taxon>Metazoa</taxon>
        <taxon>Chordata</taxon>
        <taxon>Craniata</taxon>
        <taxon>Vertebrata</taxon>
        <taxon>Euteleostomi</taxon>
        <taxon>Actinopterygii</taxon>
        <taxon>Neopterygii</taxon>
        <taxon>Teleostei</taxon>
        <taxon>Ostariophysi</taxon>
        <taxon>Cypriniformes</taxon>
        <taxon>Cyprinidae</taxon>
        <taxon>Cyprininae</taxon>
        <taxon>Cyprinus</taxon>
    </lineage>
</organism>
<dbReference type="InterPro" id="IPR050776">
    <property type="entry name" value="Ank_Repeat/CDKN_Inhibitor"/>
</dbReference>
<dbReference type="PRINTS" id="PR01415">
    <property type="entry name" value="ANKYRIN"/>
</dbReference>
<keyword evidence="3 4" id="KW-0040">ANK repeat</keyword>
<dbReference type="AlphaFoldDB" id="A0A8C2FHZ0"/>
<dbReference type="SUPFAM" id="SSF48403">
    <property type="entry name" value="Ankyrin repeat"/>
    <property type="match status" value="1"/>
</dbReference>
<dbReference type="PANTHER" id="PTHR24201">
    <property type="entry name" value="ANK_REP_REGION DOMAIN-CONTAINING PROTEIN"/>
    <property type="match status" value="1"/>
</dbReference>
<accession>A0A8C2FHZ0</accession>
<dbReference type="InterPro" id="IPR036770">
    <property type="entry name" value="Ankyrin_rpt-contain_sf"/>
</dbReference>
<dbReference type="InterPro" id="IPR001496">
    <property type="entry name" value="SOCS_box"/>
</dbReference>
<dbReference type="Gene3D" id="1.25.40.20">
    <property type="entry name" value="Ankyrin repeat-containing domain"/>
    <property type="match status" value="1"/>
</dbReference>
<sequence>MRLISFASWLTDRGCLLVTKSLKLMQINEFSSMLQLRPVEEDESAAESLELNRAVADNDHSLLAELLSQERYRKCINHQSGWGIPGTPLRMAASKGHLRCLQLLLAHGAEVDRLDVKAQTPLFTAVCGRYLSCVLALLRAGANPNGSHLNNSSPVLTAAREGDPEILRQLLQHGAEVNARSKVTLWASGVAVCSGPLYLSAIYEHLDCFKMLLLYGADPNYNSPEGKVIGRATQQKTVLELCLRHGCGVEYIQLLIDFGANVYLLAIRRHLIQVNKIQSLDSLEIPPRLIDYLKHNPMNSALVY</sequence>
<dbReference type="GO" id="GO:0016567">
    <property type="term" value="P:protein ubiquitination"/>
    <property type="evidence" value="ECO:0007669"/>
    <property type="project" value="UniProtKB-UniPathway"/>
</dbReference>
<dbReference type="Ensembl" id="ENSCCRT00020062619.1">
    <property type="protein sequence ID" value="ENSCCRP00020056786.1"/>
    <property type="gene ID" value="ENSCCRG00020026990.1"/>
</dbReference>
<protein>
    <submittedName>
        <fullName evidence="6">Ankyrin repeat and SOCS box-containing 12a</fullName>
    </submittedName>
</protein>
<name>A0A8C2FHZ0_CYPCA</name>
<dbReference type="PROSITE" id="PS50088">
    <property type="entry name" value="ANK_REPEAT"/>
    <property type="match status" value="2"/>
</dbReference>
<dbReference type="Proteomes" id="UP000694701">
    <property type="component" value="Unplaced"/>
</dbReference>
<evidence type="ECO:0000256" key="1">
    <source>
        <dbReference type="ARBA" id="ARBA00004906"/>
    </source>
</evidence>
<evidence type="ECO:0000313" key="7">
    <source>
        <dbReference type="Proteomes" id="UP000694701"/>
    </source>
</evidence>
<dbReference type="Pfam" id="PF12796">
    <property type="entry name" value="Ank_2"/>
    <property type="match status" value="2"/>
</dbReference>
<feature type="repeat" description="ANK" evidence="4">
    <location>
        <begin position="150"/>
        <end position="182"/>
    </location>
</feature>
<dbReference type="UniPathway" id="UPA00143"/>